<evidence type="ECO:0000313" key="5">
    <source>
        <dbReference type="EMBL" id="EGD75678.1"/>
    </source>
</evidence>
<organism evidence="6">
    <name type="scientific">Salpingoeca rosetta (strain ATCC 50818 / BSB-021)</name>
    <dbReference type="NCBI Taxonomy" id="946362"/>
    <lineage>
        <taxon>Eukaryota</taxon>
        <taxon>Choanoflagellata</taxon>
        <taxon>Craspedida</taxon>
        <taxon>Salpingoecidae</taxon>
        <taxon>Salpingoeca</taxon>
    </lineage>
</organism>
<dbReference type="KEGG" id="sre:PTSG_07798"/>
<dbReference type="InterPro" id="IPR036770">
    <property type="entry name" value="Ankyrin_rpt-contain_sf"/>
</dbReference>
<feature type="compositionally biased region" description="Gly residues" evidence="4">
    <location>
        <begin position="37"/>
        <end position="46"/>
    </location>
</feature>
<reference evidence="5" key="1">
    <citation type="submission" date="2009-08" db="EMBL/GenBank/DDBJ databases">
        <title>Annotation of Salpingoeca rosetta.</title>
        <authorList>
            <consortium name="The Broad Institute Genome Sequencing Platform"/>
            <person name="Russ C."/>
            <person name="Cuomo C."/>
            <person name="Burger G."/>
            <person name="Gray M.W."/>
            <person name="Holland P.W.H."/>
            <person name="King N."/>
            <person name="Lang F.B.F."/>
            <person name="Roger A.J."/>
            <person name="Ruiz-Trillo I."/>
            <person name="Young S.K."/>
            <person name="Zeng Q."/>
            <person name="Gargeya S."/>
            <person name="Alvarado L."/>
            <person name="Berlin A."/>
            <person name="Chapman S.B."/>
            <person name="Chen Z."/>
            <person name="Freedman E."/>
            <person name="Gellesch M."/>
            <person name="Goldberg J."/>
            <person name="Griggs A."/>
            <person name="Gujja S."/>
            <person name="Heilman E."/>
            <person name="Heiman D."/>
            <person name="Howarth C."/>
            <person name="Mehta T."/>
            <person name="Neiman D."/>
            <person name="Pearson M."/>
            <person name="Roberts A."/>
            <person name="Saif S."/>
            <person name="Shea T."/>
            <person name="Shenoy N."/>
            <person name="Sisk P."/>
            <person name="Stolte C."/>
            <person name="Sykes S."/>
            <person name="White J."/>
            <person name="Yandava C."/>
            <person name="Haas B."/>
            <person name="Nusbaum C."/>
            <person name="Birren B."/>
        </authorList>
    </citation>
    <scope>NUCLEOTIDE SEQUENCE [LARGE SCALE GENOMIC DNA]</scope>
    <source>
        <strain evidence="5">ATCC 50818</strain>
    </source>
</reference>
<dbReference type="PROSITE" id="PS50088">
    <property type="entry name" value="ANK_REPEAT"/>
    <property type="match status" value="2"/>
</dbReference>
<evidence type="ECO:0000256" key="4">
    <source>
        <dbReference type="SAM" id="MobiDB-lite"/>
    </source>
</evidence>
<dbReference type="Gene3D" id="1.25.40.20">
    <property type="entry name" value="Ankyrin repeat-containing domain"/>
    <property type="match status" value="1"/>
</dbReference>
<dbReference type="Pfam" id="PF12796">
    <property type="entry name" value="Ank_2"/>
    <property type="match status" value="1"/>
</dbReference>
<gene>
    <name evidence="5" type="ORF">PTSG_07798</name>
</gene>
<feature type="repeat" description="ANK" evidence="3">
    <location>
        <begin position="122"/>
        <end position="154"/>
    </location>
</feature>
<keyword evidence="1" id="KW-0677">Repeat</keyword>
<dbReference type="InterPro" id="IPR002110">
    <property type="entry name" value="Ankyrin_rpt"/>
</dbReference>
<proteinExistence type="predicted"/>
<keyword evidence="2 3" id="KW-0040">ANK repeat</keyword>
<keyword evidence="6" id="KW-1185">Reference proteome</keyword>
<dbReference type="PANTHER" id="PTHR24198:SF165">
    <property type="entry name" value="ANKYRIN REPEAT-CONTAINING PROTEIN-RELATED"/>
    <property type="match status" value="1"/>
</dbReference>
<accession>F2UGC8</accession>
<dbReference type="eggNOG" id="KOG0505">
    <property type="taxonomic scope" value="Eukaryota"/>
</dbReference>
<protein>
    <submittedName>
        <fullName evidence="5">Uncharacterized protein</fullName>
    </submittedName>
</protein>
<evidence type="ECO:0000256" key="2">
    <source>
        <dbReference type="ARBA" id="ARBA00023043"/>
    </source>
</evidence>
<evidence type="ECO:0000256" key="1">
    <source>
        <dbReference type="ARBA" id="ARBA00022737"/>
    </source>
</evidence>
<dbReference type="Proteomes" id="UP000007799">
    <property type="component" value="Unassembled WGS sequence"/>
</dbReference>
<dbReference type="PANTHER" id="PTHR24198">
    <property type="entry name" value="ANKYRIN REPEAT AND PROTEIN KINASE DOMAIN-CONTAINING PROTEIN"/>
    <property type="match status" value="1"/>
</dbReference>
<feature type="repeat" description="ANK" evidence="3">
    <location>
        <begin position="89"/>
        <end position="121"/>
    </location>
</feature>
<dbReference type="InParanoid" id="F2UGC8"/>
<sequence>MWGQQKKSGCDGQCCRHEPANPSLHRAHQQYSSATGRGAGGAGSGTGPDPFVHDKSQLPGLRGLAVRTNIAEFEALLRAGQFPFTGNVDGTTLLHTVAEFGMLEHVKALVAKGADVNAIDVRGVTPLHIATQFGHEEVVEELVASGADIALEMKGNTGSSVLSQMLGLSHAPRAIDVAKTVAQDSNTDADTRAAALRIHDKLDRISCSSLPDGSPSSSSSSSSLAFCNLEACTIS</sequence>
<dbReference type="STRING" id="946362.F2UGC8"/>
<dbReference type="RefSeq" id="XP_004991599.1">
    <property type="nucleotide sequence ID" value="XM_004991542.1"/>
</dbReference>
<feature type="region of interest" description="Disordered" evidence="4">
    <location>
        <begin position="21"/>
        <end position="51"/>
    </location>
</feature>
<dbReference type="EMBL" id="GL832973">
    <property type="protein sequence ID" value="EGD75678.1"/>
    <property type="molecule type" value="Genomic_DNA"/>
</dbReference>
<dbReference type="PROSITE" id="PS50297">
    <property type="entry name" value="ANK_REP_REGION"/>
    <property type="match status" value="2"/>
</dbReference>
<name>F2UGC8_SALR5</name>
<dbReference type="SUPFAM" id="SSF48403">
    <property type="entry name" value="Ankyrin repeat"/>
    <property type="match status" value="1"/>
</dbReference>
<dbReference type="AlphaFoldDB" id="F2UGC8"/>
<dbReference type="GeneID" id="16072160"/>
<dbReference type="SMART" id="SM00248">
    <property type="entry name" value="ANK"/>
    <property type="match status" value="2"/>
</dbReference>
<evidence type="ECO:0000313" key="6">
    <source>
        <dbReference type="Proteomes" id="UP000007799"/>
    </source>
</evidence>
<evidence type="ECO:0000256" key="3">
    <source>
        <dbReference type="PROSITE-ProRule" id="PRU00023"/>
    </source>
</evidence>
<dbReference type="OrthoDB" id="539213at2759"/>